<dbReference type="Proteomes" id="UP001253439">
    <property type="component" value="Unassembled WGS sequence"/>
</dbReference>
<proteinExistence type="predicted"/>
<gene>
    <name evidence="2" type="ORF">NDI54_11200</name>
</gene>
<dbReference type="AlphaFoldDB" id="A0AAE4JJ57"/>
<sequence>MGLLGSETGVCRDNGRLSRCRQSDSERLSRRAVLQSVAGAGLASVAGCSAFEGGSDDTATPVDGERAEELARRFAPTLYFDQEEPWFPTDPRPYTSEQDGETIVDGFDAFNGYHERMTDGEPPNPTAFYHAVEYENSPLAVVQFWFYSAFDQFTTNFHWHDWEVLHVFVDTETEDPQLYVASSHSRKVPNNEFLDPDPEMVPRILSELGSHSSALSVNDVRDRFTRLPEGDRFADITNSAVETIEDLAEIPVAYGLPRDEGSRLPYLVPEYEGAPLYEHERLPSVSREDLISESLTVRSFDSLTRPPTDLPTRETGLVFQHTDRGEADPDIEYDLVPSSELEHIADFTGPQLSFEFAVPQFAEDAISGHITTTGAPWDQPRYENPAADISEPNHRAALAERYDAIGEPAEIRTVVASLSEAVSNDDAPEDEGLTTQDTTVESVALLESDPEAVPTFSGLAVVQDVPEGDHRFTVNGAGVAPHSETVSVPDAETADGPTRAGVDGEVPLVARENATRLEVDSSGADSDLTDLAVEDDFAGRLYDAPLSEPAAVYVHGGGAYTTEVRDSDDEIGAFRVNPDPEADTAARIDQPRTGKASLASFLADIAEETRQSVAEQMDGDDGILDGGGSVNAVRGLERALAAVVEAAERATERAEAGDRGNADKQLQAVADRLQRVATRIEEASDGLSDPLSNAARQRLEQANRRAEQAQAADKL</sequence>
<organism evidence="2 3">
    <name type="scientific">Haloarcula terrestris</name>
    <dbReference type="NCBI Taxonomy" id="2950533"/>
    <lineage>
        <taxon>Archaea</taxon>
        <taxon>Methanobacteriati</taxon>
        <taxon>Methanobacteriota</taxon>
        <taxon>Stenosarchaea group</taxon>
        <taxon>Halobacteria</taxon>
        <taxon>Halobacteriales</taxon>
        <taxon>Haloarculaceae</taxon>
        <taxon>Haloarcula</taxon>
    </lineage>
</organism>
<feature type="compositionally biased region" description="Basic and acidic residues" evidence="1">
    <location>
        <begin position="697"/>
        <end position="715"/>
    </location>
</feature>
<evidence type="ECO:0000313" key="3">
    <source>
        <dbReference type="Proteomes" id="UP001253439"/>
    </source>
</evidence>
<feature type="region of interest" description="Disordered" evidence="1">
    <location>
        <begin position="475"/>
        <end position="502"/>
    </location>
</feature>
<protein>
    <submittedName>
        <fullName evidence="2">Uncharacterized protein</fullName>
    </submittedName>
</protein>
<evidence type="ECO:0000256" key="1">
    <source>
        <dbReference type="SAM" id="MobiDB-lite"/>
    </source>
</evidence>
<feature type="region of interest" description="Disordered" evidence="1">
    <location>
        <begin position="681"/>
        <end position="715"/>
    </location>
</feature>
<dbReference type="EMBL" id="JAMQOM010000004">
    <property type="protein sequence ID" value="MDS0221914.1"/>
    <property type="molecule type" value="Genomic_DNA"/>
</dbReference>
<accession>A0AAE4JJ57</accession>
<comment type="caution">
    <text evidence="2">The sequence shown here is derived from an EMBL/GenBank/DDBJ whole genome shotgun (WGS) entry which is preliminary data.</text>
</comment>
<keyword evidence="3" id="KW-1185">Reference proteome</keyword>
<reference evidence="2 3" key="1">
    <citation type="submission" date="2022-06" db="EMBL/GenBank/DDBJ databases">
        <title>Haloarcula sp. a new haloarchaeum isolate from saline soil.</title>
        <authorList>
            <person name="Strakova D."/>
            <person name="Galisteo C."/>
            <person name="Sanchez-Porro C."/>
            <person name="Ventosa A."/>
        </authorList>
    </citation>
    <scope>NUCLEOTIDE SEQUENCE [LARGE SCALE GENOMIC DNA]</scope>
    <source>
        <strain evidence="2 3">S1AR25-5A</strain>
    </source>
</reference>
<name>A0AAE4JJ57_9EURY</name>
<evidence type="ECO:0000313" key="2">
    <source>
        <dbReference type="EMBL" id="MDS0221914.1"/>
    </source>
</evidence>
<dbReference type="RefSeq" id="WP_310896545.1">
    <property type="nucleotide sequence ID" value="NZ_JAMQOM010000004.1"/>
</dbReference>